<comment type="subcellular location">
    <subcellularLocation>
        <location evidence="1 10">Cell membrane</location>
        <topology evidence="1 10">Multi-pass membrane protein</topology>
    </subcellularLocation>
</comment>
<evidence type="ECO:0000256" key="5">
    <source>
        <dbReference type="ARBA" id="ARBA00022989"/>
    </source>
</evidence>
<dbReference type="GO" id="GO:0051453">
    <property type="term" value="P:regulation of intracellular pH"/>
    <property type="evidence" value="ECO:0007669"/>
    <property type="project" value="TreeGrafter"/>
</dbReference>
<feature type="transmembrane region" description="Helical" evidence="10">
    <location>
        <begin position="379"/>
        <end position="403"/>
    </location>
</feature>
<keyword evidence="6 10" id="KW-0915">Sodium</keyword>
<keyword evidence="8 10" id="KW-0472">Membrane</keyword>
<feature type="transmembrane region" description="Helical" evidence="10">
    <location>
        <begin position="54"/>
        <end position="72"/>
    </location>
</feature>
<evidence type="ECO:0000256" key="7">
    <source>
        <dbReference type="ARBA" id="ARBA00023065"/>
    </source>
</evidence>
<evidence type="ECO:0000256" key="9">
    <source>
        <dbReference type="ARBA" id="ARBA00023201"/>
    </source>
</evidence>
<reference evidence="13" key="1">
    <citation type="submission" date="2018-12" db="EMBL/GenBank/DDBJ databases">
        <title>Tengunoibacter tsumagoiensis gen. nov., sp. nov., Dictyobacter kobayashii sp. nov., D. alpinus sp. nov., and D. joshuensis sp. nov. and description of Dictyobacteraceae fam. nov. within the order Ktedonobacterales isolated from Tengu-no-mugimeshi.</title>
        <authorList>
            <person name="Wang C.M."/>
            <person name="Zheng Y."/>
            <person name="Sakai Y."/>
            <person name="Toyoda A."/>
            <person name="Minakuchi Y."/>
            <person name="Abe K."/>
            <person name="Yokota A."/>
            <person name="Yabe S."/>
        </authorList>
    </citation>
    <scope>NUCLEOTIDE SEQUENCE [LARGE SCALE GENOMIC DNA]</scope>
    <source>
        <strain evidence="13">Uno16</strain>
    </source>
</reference>
<evidence type="ECO:0000259" key="11">
    <source>
        <dbReference type="Pfam" id="PF00999"/>
    </source>
</evidence>
<feature type="transmembrane region" description="Helical" evidence="10">
    <location>
        <begin position="265"/>
        <end position="288"/>
    </location>
</feature>
<dbReference type="RefSeq" id="WP_218027638.1">
    <property type="nucleotide sequence ID" value="NZ_BIFT01000002.1"/>
</dbReference>
<keyword evidence="13" id="KW-1185">Reference proteome</keyword>
<evidence type="ECO:0000256" key="3">
    <source>
        <dbReference type="ARBA" id="ARBA00022475"/>
    </source>
</evidence>
<evidence type="ECO:0000256" key="2">
    <source>
        <dbReference type="ARBA" id="ARBA00022448"/>
    </source>
</evidence>
<dbReference type="InterPro" id="IPR004705">
    <property type="entry name" value="Cation/H_exchanger_CPA1_bac"/>
</dbReference>
<dbReference type="GO" id="GO:0005886">
    <property type="term" value="C:plasma membrane"/>
    <property type="evidence" value="ECO:0007669"/>
    <property type="project" value="UniProtKB-SubCell"/>
</dbReference>
<dbReference type="NCBIfam" id="TIGR00831">
    <property type="entry name" value="a_cpa1"/>
    <property type="match status" value="1"/>
</dbReference>
<evidence type="ECO:0000256" key="1">
    <source>
        <dbReference type="ARBA" id="ARBA00004651"/>
    </source>
</evidence>
<feature type="domain" description="Cation/H+ exchanger transmembrane" evidence="11">
    <location>
        <begin position="13"/>
        <end position="404"/>
    </location>
</feature>
<organism evidence="12 13">
    <name type="scientific">Dictyobacter alpinus</name>
    <dbReference type="NCBI Taxonomy" id="2014873"/>
    <lineage>
        <taxon>Bacteria</taxon>
        <taxon>Bacillati</taxon>
        <taxon>Chloroflexota</taxon>
        <taxon>Ktedonobacteria</taxon>
        <taxon>Ktedonobacterales</taxon>
        <taxon>Dictyobacteraceae</taxon>
        <taxon>Dictyobacter</taxon>
    </lineage>
</organism>
<name>A0A402BK56_9CHLR</name>
<dbReference type="AlphaFoldDB" id="A0A402BK56"/>
<keyword evidence="9 10" id="KW-0739">Sodium transport</keyword>
<keyword evidence="7 10" id="KW-0406">Ion transport</keyword>
<dbReference type="PANTHER" id="PTHR10110">
    <property type="entry name" value="SODIUM/HYDROGEN EXCHANGER"/>
    <property type="match status" value="1"/>
</dbReference>
<feature type="transmembrane region" description="Helical" evidence="10">
    <location>
        <begin position="300"/>
        <end position="321"/>
    </location>
</feature>
<sequence length="526" mass="57700">MDVEIILVLLFVVVLLVALANKLKLPYPILLVLAGLIISFVPAFPDVILKPELVFILFLPPIIQLSAFYTSARDFRANIRSISLLAVGLVLATMVAVALVAHALIKDLPWGAAFALGAIVGPTDSIAATSIAQRLGLPRRIVTVLEGESLLNDATALVAYRVAVAAVVTGTFSLLDAGGQFLLSSIGGIGLGIVLGLIVTPIFRRLNEDVPVYLTLTFLSGYGAYLLADALHFSGVLAVATIGIFYGQPRFNTMTPTLRIQGTAIWDIVVFVLNGLIFILVGLQLNDIVKQLPDGTSMEVVWYAILISLTLIVVRFIWVFAGTYLPRLPASVRARDPFPHWQHVVIVSWAGMRGGVSLATALALPFVLDNKAVFPQRSLIIFLTFCVILATLVLQGLTLPFLIKRLNVVDDGTSEREEHKARLKAAQAAQAQLTIIAQELDLSSAHMGKLMHHYEDRIRHYTALYHGELDADGEDHFAQFGKIEQQLLKAELDAVLQLRNDQVINDEILRRVQYDLDLEWLRLQDN</sequence>
<evidence type="ECO:0000256" key="6">
    <source>
        <dbReference type="ARBA" id="ARBA00023053"/>
    </source>
</evidence>
<dbReference type="PANTHER" id="PTHR10110:SF86">
    <property type="entry name" value="SODIUM_HYDROGEN EXCHANGER 7"/>
    <property type="match status" value="1"/>
</dbReference>
<evidence type="ECO:0000256" key="10">
    <source>
        <dbReference type="RuleBase" id="RU366002"/>
    </source>
</evidence>
<comment type="function">
    <text evidence="10">Na(+)/H(+) antiporter that extrudes sodium in exchange for external protons.</text>
</comment>
<dbReference type="Gene3D" id="6.10.140.1330">
    <property type="match status" value="1"/>
</dbReference>
<evidence type="ECO:0000313" key="12">
    <source>
        <dbReference type="EMBL" id="GCE31725.1"/>
    </source>
</evidence>
<evidence type="ECO:0000313" key="13">
    <source>
        <dbReference type="Proteomes" id="UP000287171"/>
    </source>
</evidence>
<dbReference type="InterPro" id="IPR006153">
    <property type="entry name" value="Cation/H_exchanger_TM"/>
</dbReference>
<dbReference type="GO" id="GO:0015385">
    <property type="term" value="F:sodium:proton antiporter activity"/>
    <property type="evidence" value="ECO:0007669"/>
    <property type="project" value="InterPro"/>
</dbReference>
<dbReference type="EMBL" id="BIFT01000002">
    <property type="protein sequence ID" value="GCE31725.1"/>
    <property type="molecule type" value="Genomic_DNA"/>
</dbReference>
<feature type="transmembrane region" description="Helical" evidence="10">
    <location>
        <begin position="224"/>
        <end position="245"/>
    </location>
</feature>
<comment type="caution">
    <text evidence="12">The sequence shown here is derived from an EMBL/GenBank/DDBJ whole genome shotgun (WGS) entry which is preliminary data.</text>
</comment>
<feature type="transmembrane region" description="Helical" evidence="10">
    <location>
        <begin position="30"/>
        <end position="48"/>
    </location>
</feature>
<feature type="transmembrane region" description="Helical" evidence="10">
    <location>
        <begin position="181"/>
        <end position="203"/>
    </location>
</feature>
<proteinExistence type="inferred from homology"/>
<keyword evidence="2 10" id="KW-0813">Transport</keyword>
<keyword evidence="4 10" id="KW-0812">Transmembrane</keyword>
<feature type="transmembrane region" description="Helical" evidence="10">
    <location>
        <begin position="341"/>
        <end position="367"/>
    </location>
</feature>
<keyword evidence="5 10" id="KW-1133">Transmembrane helix</keyword>
<gene>
    <name evidence="12" type="ORF">KDA_72090</name>
</gene>
<comment type="similarity">
    <text evidence="10">Belongs to the monovalent cation:proton antiporter 1 (CPA1) transporter (TC 2.A.36) family.</text>
</comment>
<dbReference type="Proteomes" id="UP000287171">
    <property type="component" value="Unassembled WGS sequence"/>
</dbReference>
<dbReference type="GO" id="GO:0098719">
    <property type="term" value="P:sodium ion import across plasma membrane"/>
    <property type="evidence" value="ECO:0007669"/>
    <property type="project" value="TreeGrafter"/>
</dbReference>
<keyword evidence="10" id="KW-0050">Antiport</keyword>
<accession>A0A402BK56</accession>
<protein>
    <submittedName>
        <fullName evidence="12">Na+/H+ antiporter</fullName>
    </submittedName>
</protein>
<feature type="transmembrane region" description="Helical" evidence="10">
    <location>
        <begin position="6"/>
        <end position="23"/>
    </location>
</feature>
<keyword evidence="3 10" id="KW-1003">Cell membrane</keyword>
<dbReference type="Pfam" id="PF00999">
    <property type="entry name" value="Na_H_Exchanger"/>
    <property type="match status" value="1"/>
</dbReference>
<feature type="transmembrane region" description="Helical" evidence="10">
    <location>
        <begin position="154"/>
        <end position="175"/>
    </location>
</feature>
<dbReference type="InterPro" id="IPR018422">
    <property type="entry name" value="Cation/H_exchanger_CPA1"/>
</dbReference>
<evidence type="ECO:0000256" key="8">
    <source>
        <dbReference type="ARBA" id="ARBA00023136"/>
    </source>
</evidence>
<evidence type="ECO:0000256" key="4">
    <source>
        <dbReference type="ARBA" id="ARBA00022692"/>
    </source>
</evidence>
<dbReference type="GO" id="GO:0015386">
    <property type="term" value="F:potassium:proton antiporter activity"/>
    <property type="evidence" value="ECO:0007669"/>
    <property type="project" value="TreeGrafter"/>
</dbReference>
<feature type="transmembrane region" description="Helical" evidence="10">
    <location>
        <begin position="84"/>
        <end position="105"/>
    </location>
</feature>